<dbReference type="Gene3D" id="3.40.50.410">
    <property type="entry name" value="von Willebrand factor, type A domain"/>
    <property type="match status" value="1"/>
</dbReference>
<dbReference type="PANTHER" id="PTHR45737:SF6">
    <property type="entry name" value="VON WILLEBRAND FACTOR A DOMAIN-CONTAINING PROTEIN 5A"/>
    <property type="match status" value="1"/>
</dbReference>
<feature type="domain" description="VWFA" evidence="2">
    <location>
        <begin position="49"/>
        <end position="223"/>
    </location>
</feature>
<evidence type="ECO:0000259" key="2">
    <source>
        <dbReference type="SMART" id="SM00327"/>
    </source>
</evidence>
<gene>
    <name evidence="3" type="ORF">BLA60_16010</name>
</gene>
<dbReference type="CDD" id="cd00198">
    <property type="entry name" value="vWFA"/>
    <property type="match status" value="1"/>
</dbReference>
<dbReference type="Pfam" id="PF13768">
    <property type="entry name" value="VWA_3"/>
    <property type="match status" value="1"/>
</dbReference>
<keyword evidence="4" id="KW-1185">Reference proteome</keyword>
<name>A0A7Z1AZ78_9PSEU</name>
<dbReference type="Gene3D" id="2.60.40.3670">
    <property type="match status" value="1"/>
</dbReference>
<accession>A0A7Z1AZ78</accession>
<evidence type="ECO:0000256" key="1">
    <source>
        <dbReference type="SAM" id="MobiDB-lite"/>
    </source>
</evidence>
<dbReference type="AlphaFoldDB" id="A0A7Z1AZ78"/>
<dbReference type="Proteomes" id="UP000185696">
    <property type="component" value="Unassembled WGS sequence"/>
</dbReference>
<dbReference type="Gene3D" id="1.20.120.1690">
    <property type="match status" value="1"/>
</dbReference>
<dbReference type="InterPro" id="IPR036465">
    <property type="entry name" value="vWFA_dom_sf"/>
</dbReference>
<reference evidence="3 4" key="1">
    <citation type="submission" date="2016-12" db="EMBL/GenBank/DDBJ databases">
        <title>The draft genome sequence of Actinophytocola xinjiangensis.</title>
        <authorList>
            <person name="Wang W."/>
            <person name="Yuan L."/>
        </authorList>
    </citation>
    <scope>NUCLEOTIDE SEQUENCE [LARGE SCALE GENOMIC DNA]</scope>
    <source>
        <strain evidence="3 4">CGMCC 4.4663</strain>
    </source>
</reference>
<dbReference type="SUPFAM" id="SSF53300">
    <property type="entry name" value="vWA-like"/>
    <property type="match status" value="1"/>
</dbReference>
<dbReference type="RefSeq" id="WP_075133661.1">
    <property type="nucleotide sequence ID" value="NZ_MSIF01000006.1"/>
</dbReference>
<protein>
    <recommendedName>
        <fullName evidence="2">VWFA domain-containing protein</fullName>
    </recommendedName>
</protein>
<dbReference type="EMBL" id="MSIF01000006">
    <property type="protein sequence ID" value="OLF10671.1"/>
    <property type="molecule type" value="Genomic_DNA"/>
</dbReference>
<comment type="caution">
    <text evidence="3">The sequence shown here is derived from an EMBL/GenBank/DDBJ whole genome shotgun (WGS) entry which is preliminary data.</text>
</comment>
<dbReference type="PANTHER" id="PTHR45737">
    <property type="entry name" value="VON WILLEBRAND FACTOR A DOMAIN-CONTAINING PROTEIN 5A"/>
    <property type="match status" value="1"/>
</dbReference>
<evidence type="ECO:0000313" key="4">
    <source>
        <dbReference type="Proteomes" id="UP000185696"/>
    </source>
</evidence>
<proteinExistence type="predicted"/>
<sequence length="479" mass="52050">MAQAPEFGLTVSQEVHLAPEEQEMHAILGLTATVTEKVAGAGPAVVAPELAQVIVIDRSSSMDTPRTKMVAAIRATRTAIDLLPDGTRFAVVAGDERATMVYPREPELAVASPGTRAAAREAVAGLRANGSTAIGVWLRLTRQLLARYPDAVRHAILLTDGQNTSSRDVLEEELVACPPVFTCDSRGIGEHWEPRELRRIAEALHGTADAVREHRDLSEEFRAMTLSAVGKLVPQVRVVVRTTTGVTVDFLRQTHPTLYVLEPAPVSDRVTAFATGSWGVQTRDFHLCLRTDRVAAELDERIRIARVDVQRRRPGSDEYENLCAGGVFACWTNDARLSSVIDPRVAHYTDQAALGENIRLGIAAYRIDDLETAEAEWRSAVLLAAESGNEKALARLRRLVRITGDPRDGVTSIRDDIGVVDLLWAEMGSSTTTRGPVDTPSADRPATPGPNGECPICGTRWSAAARYCGDCQHELVEPH</sequence>
<dbReference type="InterPro" id="IPR002035">
    <property type="entry name" value="VWF_A"/>
</dbReference>
<dbReference type="SMART" id="SM00327">
    <property type="entry name" value="VWA"/>
    <property type="match status" value="1"/>
</dbReference>
<dbReference type="OrthoDB" id="568872at2"/>
<feature type="region of interest" description="Disordered" evidence="1">
    <location>
        <begin position="430"/>
        <end position="452"/>
    </location>
</feature>
<evidence type="ECO:0000313" key="3">
    <source>
        <dbReference type="EMBL" id="OLF10671.1"/>
    </source>
</evidence>
<organism evidence="3 4">
    <name type="scientific">Actinophytocola xinjiangensis</name>
    <dbReference type="NCBI Taxonomy" id="485602"/>
    <lineage>
        <taxon>Bacteria</taxon>
        <taxon>Bacillati</taxon>
        <taxon>Actinomycetota</taxon>
        <taxon>Actinomycetes</taxon>
        <taxon>Pseudonocardiales</taxon>
        <taxon>Pseudonocardiaceae</taxon>
    </lineage>
</organism>